<reference evidence="3 4" key="1">
    <citation type="submission" date="2019-03" db="EMBL/GenBank/DDBJ databases">
        <authorList>
            <person name="Kim M.K.M."/>
        </authorList>
    </citation>
    <scope>NUCLEOTIDE SEQUENCE [LARGE SCALE GENOMIC DNA]</scope>
    <source>
        <strain evidence="3 4">18JY21-1</strain>
    </source>
</reference>
<dbReference type="EMBL" id="SKFG01000009">
    <property type="protein sequence ID" value="TCZ77456.1"/>
    <property type="molecule type" value="Genomic_DNA"/>
</dbReference>
<keyword evidence="2" id="KW-0812">Transmembrane</keyword>
<evidence type="ECO:0000313" key="4">
    <source>
        <dbReference type="Proteomes" id="UP000295418"/>
    </source>
</evidence>
<organism evidence="3 4">
    <name type="scientific">Paenibacillus albiflavus</name>
    <dbReference type="NCBI Taxonomy" id="2545760"/>
    <lineage>
        <taxon>Bacteria</taxon>
        <taxon>Bacillati</taxon>
        <taxon>Bacillota</taxon>
        <taxon>Bacilli</taxon>
        <taxon>Bacillales</taxon>
        <taxon>Paenibacillaceae</taxon>
        <taxon>Paenibacillus</taxon>
    </lineage>
</organism>
<evidence type="ECO:0000313" key="3">
    <source>
        <dbReference type="EMBL" id="TCZ77456.1"/>
    </source>
</evidence>
<accession>A0A4R4EC03</accession>
<dbReference type="RefSeq" id="WP_132418027.1">
    <property type="nucleotide sequence ID" value="NZ_SKFG01000009.1"/>
</dbReference>
<gene>
    <name evidence="3" type="primary">amaP</name>
    <name evidence="3" type="ORF">E0485_10705</name>
</gene>
<feature type="transmembrane region" description="Helical" evidence="2">
    <location>
        <begin position="7"/>
        <end position="31"/>
    </location>
</feature>
<dbReference type="InterPro" id="IPR005531">
    <property type="entry name" value="Asp23"/>
</dbReference>
<keyword evidence="2" id="KW-0472">Membrane</keyword>
<name>A0A4R4EC03_9BACL</name>
<evidence type="ECO:0000256" key="1">
    <source>
        <dbReference type="ARBA" id="ARBA00005721"/>
    </source>
</evidence>
<sequence length="185" mass="20473">MGKILDRFLLFIYSLVILIGSIIGLTVAFAWLPKDGVHKFIEDVYHDPFTAYLAIAILAVLALISLRLLYVSIRRTQVQAPFIAERTELGEFRISLETIENLSLKAATKVRGVKDLKVRVHVSPPGLDIEVRTIVDGERAIPELTDEIQTAVKSQIEEIAGYPVVSVSVYVANTVQSSAAARRVE</sequence>
<comment type="caution">
    <text evidence="3">The sequence shown here is derived from an EMBL/GenBank/DDBJ whole genome shotgun (WGS) entry which is preliminary data.</text>
</comment>
<protein>
    <submittedName>
        <fullName evidence="3">Alkaline shock response membrane anchor protein AmaP</fullName>
    </submittedName>
</protein>
<keyword evidence="4" id="KW-1185">Reference proteome</keyword>
<comment type="similarity">
    <text evidence="1">Belongs to the asp23 family.</text>
</comment>
<dbReference type="NCBIfam" id="NF033218">
    <property type="entry name" value="anchor_AmaP"/>
    <property type="match status" value="1"/>
</dbReference>
<dbReference type="OrthoDB" id="1716040at2"/>
<dbReference type="Proteomes" id="UP000295418">
    <property type="component" value="Unassembled WGS sequence"/>
</dbReference>
<keyword evidence="2" id="KW-1133">Transmembrane helix</keyword>
<feature type="transmembrane region" description="Helical" evidence="2">
    <location>
        <begin position="51"/>
        <end position="70"/>
    </location>
</feature>
<proteinExistence type="inferred from homology"/>
<dbReference type="Pfam" id="PF03780">
    <property type="entry name" value="Asp23"/>
    <property type="match status" value="1"/>
</dbReference>
<dbReference type="AlphaFoldDB" id="A0A4R4EC03"/>
<evidence type="ECO:0000256" key="2">
    <source>
        <dbReference type="SAM" id="Phobius"/>
    </source>
</evidence>